<keyword evidence="4" id="KW-1185">Reference proteome</keyword>
<dbReference type="EMBL" id="ML178880">
    <property type="protein sequence ID" value="TFK95599.1"/>
    <property type="molecule type" value="Genomic_DNA"/>
</dbReference>
<keyword evidence="2" id="KW-0812">Transmembrane</keyword>
<feature type="region of interest" description="Disordered" evidence="1">
    <location>
        <begin position="372"/>
        <end position="406"/>
    </location>
</feature>
<accession>A0A5C3Q3G8</accession>
<dbReference type="Proteomes" id="UP000305067">
    <property type="component" value="Unassembled WGS sequence"/>
</dbReference>
<dbReference type="AlphaFoldDB" id="A0A5C3Q3G8"/>
<name>A0A5C3Q3G8_9AGAR</name>
<dbReference type="STRING" id="1884261.A0A5C3Q3G8"/>
<evidence type="ECO:0000313" key="4">
    <source>
        <dbReference type="Proteomes" id="UP000305067"/>
    </source>
</evidence>
<feature type="compositionally biased region" description="Polar residues" evidence="1">
    <location>
        <begin position="372"/>
        <end position="389"/>
    </location>
</feature>
<keyword evidence="2" id="KW-1133">Transmembrane helix</keyword>
<sequence length="661" mass="72278">MSLAQHTLIISKPNENRPSSSSQPASLVFGEGWVHASQWFESSRDVSSSITSMVWPSTFNASTGWERELDGTIRMDFFGEALLFLNANIGFSLELVMFATVELGLPCTSATVFKSTQWDFSDSGMTVTDEEFGFHQSVFTVVTGSQFDPSLLIGDPSVDGPIRKSLPDKVRTMTVDLRIDISSLSPCTTVDLRYYFSYIRVSLRPQSPIAVGVDSLLVTADALSEPLAWYKGNWTPLLDDEDHGRYLFRSSADPKGTSNIGDSVQLVVFGTSVSVFAHMRGAVSVRVSLDNGPGEDLDISGQRDDRAEALEVAFYSKSSLSGKGPHTVNITVTSLDQLANGGAGYFSVAGIIYTPIFQSLEQGDKLYASWLTENPQPDTTTSGTPTFPSESPGPQPSSIPPTNGSEPAKNNVGLIVGGVFGGLVLLALTALLLWFRRRRGYKVLASSSEDHLGVNRSSNAHVTPYMFESDSPSAIRPPKHYEPFEKTSLYPQKIGSRYGTRSFHPELRPFERDHEAPSDTSSNHRFVIPPRSAAPSEAPTVVLPYSPALREVVRVLMQRVDAIDPRPPPYLDEESLGLRCPSWGEVLSFGGVEIFASRTLLFQISILTCSHFSLTLLPFTVGHIVCACSRKPVAPPPMRDTVRIPRINLEPTFLSLPATWP</sequence>
<evidence type="ECO:0000256" key="2">
    <source>
        <dbReference type="SAM" id="Phobius"/>
    </source>
</evidence>
<proteinExistence type="predicted"/>
<protein>
    <submittedName>
        <fullName evidence="3">Uncharacterized protein</fullName>
    </submittedName>
</protein>
<gene>
    <name evidence="3" type="ORF">BDV98DRAFT_641311</name>
</gene>
<reference evidence="3 4" key="1">
    <citation type="journal article" date="2019" name="Nat. Ecol. Evol.">
        <title>Megaphylogeny resolves global patterns of mushroom evolution.</title>
        <authorList>
            <person name="Varga T."/>
            <person name="Krizsan K."/>
            <person name="Foldi C."/>
            <person name="Dima B."/>
            <person name="Sanchez-Garcia M."/>
            <person name="Sanchez-Ramirez S."/>
            <person name="Szollosi G.J."/>
            <person name="Szarkandi J.G."/>
            <person name="Papp V."/>
            <person name="Albert L."/>
            <person name="Andreopoulos W."/>
            <person name="Angelini C."/>
            <person name="Antonin V."/>
            <person name="Barry K.W."/>
            <person name="Bougher N.L."/>
            <person name="Buchanan P."/>
            <person name="Buyck B."/>
            <person name="Bense V."/>
            <person name="Catcheside P."/>
            <person name="Chovatia M."/>
            <person name="Cooper J."/>
            <person name="Damon W."/>
            <person name="Desjardin D."/>
            <person name="Finy P."/>
            <person name="Geml J."/>
            <person name="Haridas S."/>
            <person name="Hughes K."/>
            <person name="Justo A."/>
            <person name="Karasinski D."/>
            <person name="Kautmanova I."/>
            <person name="Kiss B."/>
            <person name="Kocsube S."/>
            <person name="Kotiranta H."/>
            <person name="LaButti K.M."/>
            <person name="Lechner B.E."/>
            <person name="Liimatainen K."/>
            <person name="Lipzen A."/>
            <person name="Lukacs Z."/>
            <person name="Mihaltcheva S."/>
            <person name="Morgado L.N."/>
            <person name="Niskanen T."/>
            <person name="Noordeloos M.E."/>
            <person name="Ohm R.A."/>
            <person name="Ortiz-Santana B."/>
            <person name="Ovrebo C."/>
            <person name="Racz N."/>
            <person name="Riley R."/>
            <person name="Savchenko A."/>
            <person name="Shiryaev A."/>
            <person name="Soop K."/>
            <person name="Spirin V."/>
            <person name="Szebenyi C."/>
            <person name="Tomsovsky M."/>
            <person name="Tulloss R.E."/>
            <person name="Uehling J."/>
            <person name="Grigoriev I.V."/>
            <person name="Vagvolgyi C."/>
            <person name="Papp T."/>
            <person name="Martin F.M."/>
            <person name="Miettinen O."/>
            <person name="Hibbett D.S."/>
            <person name="Nagy L.G."/>
        </authorList>
    </citation>
    <scope>NUCLEOTIDE SEQUENCE [LARGE SCALE GENOMIC DNA]</scope>
    <source>
        <strain evidence="3 4">CBS 309.79</strain>
    </source>
</reference>
<keyword evidence="2" id="KW-0472">Membrane</keyword>
<organism evidence="3 4">
    <name type="scientific">Pterulicium gracile</name>
    <dbReference type="NCBI Taxonomy" id="1884261"/>
    <lineage>
        <taxon>Eukaryota</taxon>
        <taxon>Fungi</taxon>
        <taxon>Dikarya</taxon>
        <taxon>Basidiomycota</taxon>
        <taxon>Agaricomycotina</taxon>
        <taxon>Agaricomycetes</taxon>
        <taxon>Agaricomycetidae</taxon>
        <taxon>Agaricales</taxon>
        <taxon>Pleurotineae</taxon>
        <taxon>Pterulaceae</taxon>
        <taxon>Pterulicium</taxon>
    </lineage>
</organism>
<feature type="transmembrane region" description="Helical" evidence="2">
    <location>
        <begin position="412"/>
        <end position="435"/>
    </location>
</feature>
<evidence type="ECO:0000256" key="1">
    <source>
        <dbReference type="SAM" id="MobiDB-lite"/>
    </source>
</evidence>
<evidence type="ECO:0000313" key="3">
    <source>
        <dbReference type="EMBL" id="TFK95599.1"/>
    </source>
</evidence>